<accession>A0ABW5DU60</accession>
<evidence type="ECO:0000313" key="2">
    <source>
        <dbReference type="EMBL" id="MFD2264672.1"/>
    </source>
</evidence>
<evidence type="ECO:0000256" key="1">
    <source>
        <dbReference type="SAM" id="SignalP"/>
    </source>
</evidence>
<keyword evidence="3" id="KW-1185">Reference proteome</keyword>
<keyword evidence="1" id="KW-0732">Signal</keyword>
<comment type="caution">
    <text evidence="2">The sequence shown here is derived from an EMBL/GenBank/DDBJ whole genome shotgun (WGS) entry which is preliminary data.</text>
</comment>
<evidence type="ECO:0000313" key="3">
    <source>
        <dbReference type="Proteomes" id="UP001597295"/>
    </source>
</evidence>
<name>A0ABW5DU60_9PROT</name>
<gene>
    <name evidence="2" type="ORF">ACFSM5_17335</name>
</gene>
<dbReference type="EMBL" id="JBHUIP010000014">
    <property type="protein sequence ID" value="MFD2264672.1"/>
    <property type="molecule type" value="Genomic_DNA"/>
</dbReference>
<feature type="signal peptide" evidence="1">
    <location>
        <begin position="1"/>
        <end position="22"/>
    </location>
</feature>
<dbReference type="Proteomes" id="UP001597295">
    <property type="component" value="Unassembled WGS sequence"/>
</dbReference>
<reference evidence="3" key="1">
    <citation type="journal article" date="2019" name="Int. J. Syst. Evol. Microbiol.">
        <title>The Global Catalogue of Microorganisms (GCM) 10K type strain sequencing project: providing services to taxonomists for standard genome sequencing and annotation.</title>
        <authorList>
            <consortium name="The Broad Institute Genomics Platform"/>
            <consortium name="The Broad Institute Genome Sequencing Center for Infectious Disease"/>
            <person name="Wu L."/>
            <person name="Ma J."/>
        </authorList>
    </citation>
    <scope>NUCLEOTIDE SEQUENCE [LARGE SCALE GENOMIC DNA]</scope>
    <source>
        <strain evidence="3">CGMCC 1.19062</strain>
    </source>
</reference>
<sequence>MRVLLGVFVMISALPTFTPALACTVGFPRSYSVFKSADILMRAKVANYEVIPARSEAVFSLDVVEMLSGGGKDIKRLVARWQNSTYGEPEAWLGPKEVIVGLRIVSKPSGGPMLEIVQQDCGPISILEDTPNNLALVQNERR</sequence>
<feature type="chain" id="PRO_5046282759" evidence="1">
    <location>
        <begin position="23"/>
        <end position="142"/>
    </location>
</feature>
<dbReference type="RefSeq" id="WP_379877782.1">
    <property type="nucleotide sequence ID" value="NZ_JBHUIP010000014.1"/>
</dbReference>
<proteinExistence type="predicted"/>
<protein>
    <submittedName>
        <fullName evidence="2">Uncharacterized protein</fullName>
    </submittedName>
</protein>
<organism evidence="2 3">
    <name type="scientific">Lacibacterium aquatile</name>
    <dbReference type="NCBI Taxonomy" id="1168082"/>
    <lineage>
        <taxon>Bacteria</taxon>
        <taxon>Pseudomonadati</taxon>
        <taxon>Pseudomonadota</taxon>
        <taxon>Alphaproteobacteria</taxon>
        <taxon>Rhodospirillales</taxon>
        <taxon>Rhodospirillaceae</taxon>
    </lineage>
</organism>